<dbReference type="CDD" id="cd00609">
    <property type="entry name" value="AAT_like"/>
    <property type="match status" value="1"/>
</dbReference>
<comment type="caution">
    <text evidence="11">The sequence shown here is derived from an EMBL/GenBank/DDBJ whole genome shotgun (WGS) entry which is preliminary data.</text>
</comment>
<comment type="pathway">
    <text evidence="3">Cofactor biosynthesis; adenosylcobalamin biosynthesis.</text>
</comment>
<sequence length="357" mass="39818">MSEHGGNIVETGLRLGVDPALLLDFSANINPLGLPERIAALIADNLSVIERYPDVEYRHLHQALASANRCGYDQVIAGNGETELIYGLVRALKPRRAMLLVPGFAEYRRALRQQGCEIIEHRLDEDSDFQVTPRLLDAVREQKPDCLFIATPNNPTGQMPDAALLNALTDLCESMQVALIVDEAFIDFLPQGSALAARLPDARFLYLLRSLTKFFALPGLRLGYLLSSNVTTIRTLKATREPWSVNALAALAGEHLLTDEAYIARSHAFFARERAGLFQAMSQFAQLKVWRPAANFIFFRCLRPGLHLQDALLTRHILIRHCENYPGLDNTYYRVAVRSGRENERLIAALAEVLGGE</sequence>
<reference evidence="11 12" key="1">
    <citation type="submission" date="2015-05" db="EMBL/GenBank/DDBJ databases">
        <title>Genome sequences of Pluralibacter gergoviae.</title>
        <authorList>
            <person name="Greninger A.L."/>
            <person name="Miller S."/>
        </authorList>
    </citation>
    <scope>NUCLEOTIDE SEQUENCE [LARGE SCALE GENOMIC DNA]</scope>
    <source>
        <strain evidence="11 12">JS81F13</strain>
    </source>
</reference>
<evidence type="ECO:0000313" key="12">
    <source>
        <dbReference type="Proteomes" id="UP000036196"/>
    </source>
</evidence>
<protein>
    <recommendedName>
        <fullName evidence="4">threonine-phosphate decarboxylase</fullName>
        <ecNumber evidence="4">4.1.1.81</ecNumber>
    </recommendedName>
    <alternativeName>
        <fullName evidence="8">L-threonine-O-3-phosphate decarboxylase</fullName>
    </alternativeName>
</protein>
<dbReference type="PANTHER" id="PTHR42885:SF1">
    <property type="entry name" value="THREONINE-PHOSPHATE DECARBOXYLASE"/>
    <property type="match status" value="1"/>
</dbReference>
<evidence type="ECO:0000256" key="3">
    <source>
        <dbReference type="ARBA" id="ARBA00004953"/>
    </source>
</evidence>
<name>A0A0J5PKU6_PLUGE</name>
<dbReference type="Pfam" id="PF00155">
    <property type="entry name" value="Aminotran_1_2"/>
    <property type="match status" value="1"/>
</dbReference>
<evidence type="ECO:0000256" key="2">
    <source>
        <dbReference type="ARBA" id="ARBA00003444"/>
    </source>
</evidence>
<evidence type="ECO:0000256" key="8">
    <source>
        <dbReference type="ARBA" id="ARBA00029996"/>
    </source>
</evidence>
<dbReference type="eggNOG" id="COG0079">
    <property type="taxonomic scope" value="Bacteria"/>
</dbReference>
<keyword evidence="5" id="KW-0169">Cobalamin biosynthesis</keyword>
<evidence type="ECO:0000256" key="5">
    <source>
        <dbReference type="ARBA" id="ARBA00022573"/>
    </source>
</evidence>
<dbReference type="InterPro" id="IPR015424">
    <property type="entry name" value="PyrdxlP-dep_Trfase"/>
</dbReference>
<dbReference type="InterPro" id="IPR005860">
    <property type="entry name" value="CobD"/>
</dbReference>
<feature type="domain" description="Aminotransferase class I/classII large" evidence="10">
    <location>
        <begin position="23"/>
        <end position="350"/>
    </location>
</feature>
<evidence type="ECO:0000256" key="9">
    <source>
        <dbReference type="ARBA" id="ARBA00048531"/>
    </source>
</evidence>
<comment type="function">
    <text evidence="2">Decarboxylates L-threonine-O-3-phosphate to yield (R)-1-amino-2-propanol O-2-phosphate, the precursor for the linkage between the nucleotide loop and the corrin ring in cobalamin.</text>
</comment>
<keyword evidence="12" id="KW-1185">Reference proteome</keyword>
<evidence type="ECO:0000259" key="10">
    <source>
        <dbReference type="Pfam" id="PF00155"/>
    </source>
</evidence>
<dbReference type="InterPro" id="IPR015421">
    <property type="entry name" value="PyrdxlP-dep_Trfase_major"/>
</dbReference>
<evidence type="ECO:0000256" key="4">
    <source>
        <dbReference type="ARBA" id="ARBA00012285"/>
    </source>
</evidence>
<dbReference type="EMBL" id="LDZF01000005">
    <property type="protein sequence ID" value="KMK14940.1"/>
    <property type="molecule type" value="Genomic_DNA"/>
</dbReference>
<organism evidence="11 12">
    <name type="scientific">Pluralibacter gergoviae</name>
    <name type="common">Enterobacter gergoviae</name>
    <dbReference type="NCBI Taxonomy" id="61647"/>
    <lineage>
        <taxon>Bacteria</taxon>
        <taxon>Pseudomonadati</taxon>
        <taxon>Pseudomonadota</taxon>
        <taxon>Gammaproteobacteria</taxon>
        <taxon>Enterobacterales</taxon>
        <taxon>Enterobacteriaceae</taxon>
        <taxon>Pluralibacter</taxon>
    </lineage>
</organism>
<dbReference type="InterPro" id="IPR004839">
    <property type="entry name" value="Aminotransferase_I/II_large"/>
</dbReference>
<proteinExistence type="predicted"/>
<dbReference type="GO" id="GO:0009236">
    <property type="term" value="P:cobalamin biosynthetic process"/>
    <property type="evidence" value="ECO:0007669"/>
    <property type="project" value="UniProtKB-UniPathway"/>
</dbReference>
<dbReference type="PROSITE" id="PS00105">
    <property type="entry name" value="AA_TRANSFER_CLASS_1"/>
    <property type="match status" value="1"/>
</dbReference>
<gene>
    <name evidence="11" type="ORF">ABW06_05910</name>
</gene>
<dbReference type="Proteomes" id="UP000036196">
    <property type="component" value="Unassembled WGS sequence"/>
</dbReference>
<evidence type="ECO:0000256" key="7">
    <source>
        <dbReference type="ARBA" id="ARBA00023239"/>
    </source>
</evidence>
<accession>A0A0J5PKU6</accession>
<dbReference type="GO" id="GO:0030170">
    <property type="term" value="F:pyridoxal phosphate binding"/>
    <property type="evidence" value="ECO:0007669"/>
    <property type="project" value="InterPro"/>
</dbReference>
<dbReference type="GO" id="GO:0048472">
    <property type="term" value="F:threonine-phosphate decarboxylase activity"/>
    <property type="evidence" value="ECO:0007669"/>
    <property type="project" value="UniProtKB-EC"/>
</dbReference>
<comment type="cofactor">
    <cofactor evidence="1">
        <name>pyridoxal 5'-phosphate</name>
        <dbReference type="ChEBI" id="CHEBI:597326"/>
    </cofactor>
</comment>
<evidence type="ECO:0000313" key="11">
    <source>
        <dbReference type="EMBL" id="KMK14940.1"/>
    </source>
</evidence>
<dbReference type="RefSeq" id="WP_048273925.1">
    <property type="nucleotide sequence ID" value="NZ_JALLDC010000008.1"/>
</dbReference>
<dbReference type="AlphaFoldDB" id="A0A0J5PKU6"/>
<dbReference type="PANTHER" id="PTHR42885">
    <property type="entry name" value="HISTIDINOL-PHOSPHATE AMINOTRANSFERASE-RELATED"/>
    <property type="match status" value="1"/>
</dbReference>
<dbReference type="NCBIfam" id="TIGR01140">
    <property type="entry name" value="L_thr_O3P_dcar"/>
    <property type="match status" value="1"/>
</dbReference>
<evidence type="ECO:0000256" key="6">
    <source>
        <dbReference type="ARBA" id="ARBA00022898"/>
    </source>
</evidence>
<keyword evidence="7 11" id="KW-0456">Lyase</keyword>
<dbReference type="PATRIC" id="fig|61647.15.peg.4241"/>
<dbReference type="STRING" id="61647.LG71_20665"/>
<dbReference type="SUPFAM" id="SSF53383">
    <property type="entry name" value="PLP-dependent transferases"/>
    <property type="match status" value="1"/>
</dbReference>
<dbReference type="Gene3D" id="3.40.640.10">
    <property type="entry name" value="Type I PLP-dependent aspartate aminotransferase-like (Major domain)"/>
    <property type="match status" value="1"/>
</dbReference>
<dbReference type="EC" id="4.1.1.81" evidence="4"/>
<keyword evidence="6" id="KW-0663">Pyridoxal phosphate</keyword>
<comment type="catalytic activity">
    <reaction evidence="9">
        <text>O-phospho-L-threonine + H(+) = (R)-1-aminopropan-2-yl phosphate + CO2</text>
        <dbReference type="Rhea" id="RHEA:11492"/>
        <dbReference type="ChEBI" id="CHEBI:15378"/>
        <dbReference type="ChEBI" id="CHEBI:16526"/>
        <dbReference type="ChEBI" id="CHEBI:58563"/>
        <dbReference type="ChEBI" id="CHEBI:58675"/>
        <dbReference type="EC" id="4.1.1.81"/>
    </reaction>
</comment>
<evidence type="ECO:0000256" key="1">
    <source>
        <dbReference type="ARBA" id="ARBA00001933"/>
    </source>
</evidence>
<dbReference type="Gene3D" id="3.90.1150.10">
    <property type="entry name" value="Aspartate Aminotransferase, domain 1"/>
    <property type="match status" value="1"/>
</dbReference>
<dbReference type="InterPro" id="IPR004838">
    <property type="entry name" value="NHTrfase_class1_PyrdxlP-BS"/>
</dbReference>
<dbReference type="UniPathway" id="UPA00148"/>
<dbReference type="InterPro" id="IPR015422">
    <property type="entry name" value="PyrdxlP-dep_Trfase_small"/>
</dbReference>